<dbReference type="InParanoid" id="H9ZZD8"/>
<dbReference type="Proteomes" id="UP000007391">
    <property type="component" value="Chromosome"/>
</dbReference>
<dbReference type="HOGENOM" id="CLU_2597544_0_0_2"/>
<gene>
    <name evidence="2" type="ordered locus">FFONT_0102</name>
</gene>
<sequence>MMGMGFPELIAYIWEREWNALTSHFSSVPQGLLAFLISVSLATLSVLLCRLIRKLAYASLIALWGIALISLLIIGAIPK</sequence>
<dbReference type="STRING" id="1163730.FFONT_0102"/>
<evidence type="ECO:0000313" key="3">
    <source>
        <dbReference type="Proteomes" id="UP000007391"/>
    </source>
</evidence>
<organism evidence="2 3">
    <name type="scientific">Fervidicoccus fontis (strain DSM 19380 / JCM 18336 / VKM B-2539 / Kam940)</name>
    <dbReference type="NCBI Taxonomy" id="1163730"/>
    <lineage>
        <taxon>Archaea</taxon>
        <taxon>Thermoproteota</taxon>
        <taxon>Thermoprotei</taxon>
        <taxon>Fervidicoccales</taxon>
        <taxon>Fervidicoccaceae</taxon>
        <taxon>Fervidicoccus</taxon>
    </lineage>
</organism>
<proteinExistence type="predicted"/>
<evidence type="ECO:0000313" key="2">
    <source>
        <dbReference type="EMBL" id="AFH42095.1"/>
    </source>
</evidence>
<keyword evidence="1" id="KW-1133">Transmembrane helix</keyword>
<dbReference type="AlphaFoldDB" id="H9ZZD8"/>
<reference evidence="3" key="1">
    <citation type="submission" date="2012-03" db="EMBL/GenBank/DDBJ databases">
        <title>Fervidicoccus fontis complete genome analysis confirms its distinct phylogenetic position and predicts its environmental function.</title>
        <authorList>
            <person name="Lebedinsky A.V."/>
            <person name="Mardanov A.V."/>
            <person name="Gumerov V.M."/>
            <person name="Beletsky A.V."/>
            <person name="Kublanov I.V."/>
            <person name="Perevalova A.A."/>
            <person name="Bonch-Osmolovskaya E.A."/>
            <person name="Ravin N.V."/>
            <person name="Skryabin K.G."/>
        </authorList>
    </citation>
    <scope>NUCLEOTIDE SEQUENCE [LARGE SCALE GENOMIC DNA]</scope>
    <source>
        <strain evidence="3">DSM 19380 / VKM B-2539 / Kam940</strain>
    </source>
</reference>
<keyword evidence="1" id="KW-0472">Membrane</keyword>
<feature type="transmembrane region" description="Helical" evidence="1">
    <location>
        <begin position="55"/>
        <end position="77"/>
    </location>
</feature>
<keyword evidence="3" id="KW-1185">Reference proteome</keyword>
<keyword evidence="1" id="KW-0812">Transmembrane</keyword>
<reference evidence="2 3" key="2">
    <citation type="journal article" date="2014" name="Extremophiles">
        <title>Analysis of the complete genome of Fervidococcus fontis confirms the distinct phylogenetic position of the order Fervidicoccales and suggests its environmental function.</title>
        <authorList>
            <person name="Lebedinsky A.V."/>
            <person name="Mardanov A.V."/>
            <person name="Kublanov I.V."/>
            <person name="Gumerov V.M."/>
            <person name="Beletsky A.V."/>
            <person name="Perevalova A.A."/>
            <person name="Bidzhieva S.Kh."/>
            <person name="Bonch-Osmolovskaya E.A."/>
            <person name="Skryabin K.G."/>
            <person name="Ravin N.V."/>
        </authorList>
    </citation>
    <scope>NUCLEOTIDE SEQUENCE [LARGE SCALE GENOMIC DNA]</scope>
    <source>
        <strain evidence="3">DSM 19380 / VKM B-2539 / Kam940</strain>
    </source>
</reference>
<accession>H9ZZD8</accession>
<protein>
    <submittedName>
        <fullName evidence="2">Uncharacterized protein</fullName>
    </submittedName>
</protein>
<feature type="transmembrane region" description="Helical" evidence="1">
    <location>
        <begin position="28"/>
        <end position="48"/>
    </location>
</feature>
<evidence type="ECO:0000256" key="1">
    <source>
        <dbReference type="SAM" id="Phobius"/>
    </source>
</evidence>
<dbReference type="EMBL" id="CP003423">
    <property type="protein sequence ID" value="AFH42095.1"/>
    <property type="molecule type" value="Genomic_DNA"/>
</dbReference>
<dbReference type="KEGG" id="ffo:FFONT_0102"/>
<name>H9ZZD8_FERFK</name>